<evidence type="ECO:0000313" key="2">
    <source>
        <dbReference type="Proteomes" id="UP000286288"/>
    </source>
</evidence>
<dbReference type="SUPFAM" id="SSF54593">
    <property type="entry name" value="Glyoxalase/Bleomycin resistance protein/Dihydroxybiphenyl dioxygenase"/>
    <property type="match status" value="1"/>
</dbReference>
<dbReference type="Proteomes" id="UP000286288">
    <property type="component" value="Unassembled WGS sequence"/>
</dbReference>
<reference evidence="1 2" key="1">
    <citation type="submission" date="2018-08" db="EMBL/GenBank/DDBJ databases">
        <title>A genome reference for cultivated species of the human gut microbiota.</title>
        <authorList>
            <person name="Zou Y."/>
            <person name="Xue W."/>
            <person name="Luo G."/>
        </authorList>
    </citation>
    <scope>NUCLEOTIDE SEQUENCE [LARGE SCALE GENOMIC DNA]</scope>
    <source>
        <strain evidence="1 2">AF48-16</strain>
    </source>
</reference>
<sequence>MKVYVMPMFYQLKTKDIEQSSKWFAEILGFQSLYQFRNQENQVTMDHLRLADYQDLMLIAADSFTVGDGAILNVAMIDLKNIAQKIPEKWIVEPLMEKPWNALEMTIKDPNGYLFTLTEAIRKNESDFQTLMDQTKDYLQ</sequence>
<dbReference type="OrthoDB" id="9796521at2"/>
<dbReference type="Gene3D" id="3.10.180.10">
    <property type="entry name" value="2,3-Dihydroxybiphenyl 1,2-Dioxygenase, domain 1"/>
    <property type="match status" value="1"/>
</dbReference>
<organism evidence="1 2">
    <name type="scientific">Enterococcus casseliflavus</name>
    <name type="common">Enterococcus flavescens</name>
    <dbReference type="NCBI Taxonomy" id="37734"/>
    <lineage>
        <taxon>Bacteria</taxon>
        <taxon>Bacillati</taxon>
        <taxon>Bacillota</taxon>
        <taxon>Bacilli</taxon>
        <taxon>Lactobacillales</taxon>
        <taxon>Enterococcaceae</taxon>
        <taxon>Enterococcus</taxon>
    </lineage>
</organism>
<protein>
    <submittedName>
        <fullName evidence="1">VOC family protein</fullName>
    </submittedName>
</protein>
<dbReference type="AlphaFoldDB" id="A0A1G8X436"/>
<name>A0A1G8X436_ENTCA</name>
<proteinExistence type="predicted"/>
<comment type="caution">
    <text evidence="1">The sequence shown here is derived from an EMBL/GenBank/DDBJ whole genome shotgun (WGS) entry which is preliminary data.</text>
</comment>
<dbReference type="EMBL" id="QRMZ01000015">
    <property type="protein sequence ID" value="RHK05790.1"/>
    <property type="molecule type" value="Genomic_DNA"/>
</dbReference>
<dbReference type="RefSeq" id="WP_074535039.1">
    <property type="nucleotide sequence ID" value="NZ_CP032739.1"/>
</dbReference>
<evidence type="ECO:0000313" key="1">
    <source>
        <dbReference type="EMBL" id="RHK05790.1"/>
    </source>
</evidence>
<accession>A0A1G8X436</accession>
<dbReference type="InterPro" id="IPR029068">
    <property type="entry name" value="Glyas_Bleomycin-R_OHBP_Dase"/>
</dbReference>
<gene>
    <name evidence="1" type="ORF">DW084_11660</name>
</gene>